<reference evidence="1 2" key="1">
    <citation type="submission" date="2024-05" db="EMBL/GenBank/DDBJ databases">
        <authorList>
            <person name="Wallberg A."/>
        </authorList>
    </citation>
    <scope>NUCLEOTIDE SEQUENCE [LARGE SCALE GENOMIC DNA]</scope>
</reference>
<evidence type="ECO:0000313" key="1">
    <source>
        <dbReference type="EMBL" id="CAL4176483.1"/>
    </source>
</evidence>
<dbReference type="EMBL" id="CAXKWB010055028">
    <property type="protein sequence ID" value="CAL4176483.1"/>
    <property type="molecule type" value="Genomic_DNA"/>
</dbReference>
<dbReference type="SUPFAM" id="SSF56436">
    <property type="entry name" value="C-type lectin-like"/>
    <property type="match status" value="1"/>
</dbReference>
<evidence type="ECO:0008006" key="3">
    <source>
        <dbReference type="Google" id="ProtNLM"/>
    </source>
</evidence>
<dbReference type="CDD" id="cd00037">
    <property type="entry name" value="CLECT"/>
    <property type="match status" value="1"/>
</dbReference>
<proteinExistence type="predicted"/>
<keyword evidence="2" id="KW-1185">Reference proteome</keyword>
<protein>
    <recommendedName>
        <fullName evidence="3">C-type lectin domain-containing protein</fullName>
    </recommendedName>
</protein>
<name>A0AAV2SD31_MEGNR</name>
<dbReference type="Gene3D" id="3.10.100.10">
    <property type="entry name" value="Mannose-Binding Protein A, subunit A"/>
    <property type="match status" value="1"/>
</dbReference>
<feature type="non-terminal residue" evidence="1">
    <location>
        <position position="1"/>
    </location>
</feature>
<dbReference type="InterPro" id="IPR016187">
    <property type="entry name" value="CTDL_fold"/>
</dbReference>
<accession>A0AAV2SD31</accession>
<organism evidence="1 2">
    <name type="scientific">Meganyctiphanes norvegica</name>
    <name type="common">Northern krill</name>
    <name type="synonym">Thysanopoda norvegica</name>
    <dbReference type="NCBI Taxonomy" id="48144"/>
    <lineage>
        <taxon>Eukaryota</taxon>
        <taxon>Metazoa</taxon>
        <taxon>Ecdysozoa</taxon>
        <taxon>Arthropoda</taxon>
        <taxon>Crustacea</taxon>
        <taxon>Multicrustacea</taxon>
        <taxon>Malacostraca</taxon>
        <taxon>Eumalacostraca</taxon>
        <taxon>Eucarida</taxon>
        <taxon>Euphausiacea</taxon>
        <taxon>Euphausiidae</taxon>
        <taxon>Meganyctiphanes</taxon>
    </lineage>
</organism>
<dbReference type="InterPro" id="IPR016186">
    <property type="entry name" value="C-type_lectin-like/link_sf"/>
</dbReference>
<dbReference type="AlphaFoldDB" id="A0AAV2SD31"/>
<comment type="caution">
    <text evidence="1">The sequence shown here is derived from an EMBL/GenBank/DDBJ whole genome shotgun (WGS) entry which is preliminary data.</text>
</comment>
<dbReference type="Proteomes" id="UP001497623">
    <property type="component" value="Unassembled WGS sequence"/>
</dbReference>
<evidence type="ECO:0000313" key="2">
    <source>
        <dbReference type="Proteomes" id="UP001497623"/>
    </source>
</evidence>
<gene>
    <name evidence="1" type="ORF">MNOR_LOCUS34798</name>
</gene>
<sequence length="378" mass="43896">VHLVDALEVNDNVLSAIIVNQLEIKKMIKATNMKLEEVNDSINSLDDRVNQKINHMEIDIKNIGSIVNSSCDILLSLVQQKVERRENLVDSRIKYTVCKPFRTNEMSKSLQRIELFVNSSKTFYESQLEELYGDMTRKFERIDESINTISAPINNSLLATFNNFTQDVLSELTFNKTYEFTQKLDKIENQLDMLENLTMAINNKPYGNIQEKSYSTSQLPTTYPPPFLETTNKPFLTFYDLSDGFEIFNRRLIRRTKTTDSKSNYDFAMSFCNQFGAKPFIPRTMKDYRFYKEARRTLDYYQWLPANDRVQEGTLQWYTGEVASDISLWEWAGDEVLHSHSGYDKDCLMYGSCGDPCVHLTGCDDYVSYPPICERILS</sequence>